<protein>
    <submittedName>
        <fullName evidence="1">Uncharacterized protein</fullName>
    </submittedName>
</protein>
<dbReference type="Proteomes" id="UP000049983">
    <property type="component" value="Unassembled WGS sequence"/>
</dbReference>
<proteinExistence type="predicted"/>
<accession>A0A0M6ZMQ0</accession>
<sequence>MCKNWDTQLLFDVKNFISFPAAQRKCATSYKLHREKLPLLEKERGVDIKFEARIVTPR</sequence>
<gene>
    <name evidence="1" type="ORF">LA5096_00243</name>
</gene>
<evidence type="ECO:0000313" key="1">
    <source>
        <dbReference type="EMBL" id="CTQ64055.1"/>
    </source>
</evidence>
<reference evidence="2" key="1">
    <citation type="submission" date="2015-07" db="EMBL/GenBank/DDBJ databases">
        <authorList>
            <person name="Rodrigo-Torres Lidia"/>
            <person name="Arahal R.David."/>
        </authorList>
    </citation>
    <scope>NUCLEOTIDE SEQUENCE [LARGE SCALE GENOMIC DNA]</scope>
    <source>
        <strain evidence="2">CECT 5096</strain>
    </source>
</reference>
<organism evidence="1 2">
    <name type="scientific">Roseibium album</name>
    <dbReference type="NCBI Taxonomy" id="311410"/>
    <lineage>
        <taxon>Bacteria</taxon>
        <taxon>Pseudomonadati</taxon>
        <taxon>Pseudomonadota</taxon>
        <taxon>Alphaproteobacteria</taxon>
        <taxon>Hyphomicrobiales</taxon>
        <taxon>Stappiaceae</taxon>
        <taxon>Roseibium</taxon>
    </lineage>
</organism>
<evidence type="ECO:0000313" key="2">
    <source>
        <dbReference type="Proteomes" id="UP000049983"/>
    </source>
</evidence>
<dbReference type="AlphaFoldDB" id="A0A0M6ZMQ0"/>
<keyword evidence="2" id="KW-1185">Reference proteome</keyword>
<name>A0A0M6ZMQ0_9HYPH</name>
<dbReference type="EMBL" id="CXWC01000001">
    <property type="protein sequence ID" value="CTQ64055.1"/>
    <property type="molecule type" value="Genomic_DNA"/>
</dbReference>